<protein>
    <submittedName>
        <fullName evidence="1">Uncharacterized protein</fullName>
    </submittedName>
</protein>
<evidence type="ECO:0000313" key="1">
    <source>
        <dbReference type="EMBL" id="NYE70926.1"/>
    </source>
</evidence>
<comment type="caution">
    <text evidence="1">The sequence shown here is derived from an EMBL/GenBank/DDBJ whole genome shotgun (WGS) entry which is preliminary data.</text>
</comment>
<dbReference type="EMBL" id="JACCBU010000001">
    <property type="protein sequence ID" value="NYE70926.1"/>
    <property type="molecule type" value="Genomic_DNA"/>
</dbReference>
<dbReference type="AlphaFoldDB" id="A0A7Y9I6J7"/>
<dbReference type="Proteomes" id="UP000569914">
    <property type="component" value="Unassembled WGS sequence"/>
</dbReference>
<accession>A0A7Y9I6J7</accession>
<proteinExistence type="predicted"/>
<dbReference type="RefSeq" id="WP_179750747.1">
    <property type="nucleotide sequence ID" value="NZ_JACCBU010000001.1"/>
</dbReference>
<evidence type="ECO:0000313" key="2">
    <source>
        <dbReference type="Proteomes" id="UP000569914"/>
    </source>
</evidence>
<organism evidence="1 2">
    <name type="scientific">Microlunatus parietis</name>
    <dbReference type="NCBI Taxonomy" id="682979"/>
    <lineage>
        <taxon>Bacteria</taxon>
        <taxon>Bacillati</taxon>
        <taxon>Actinomycetota</taxon>
        <taxon>Actinomycetes</taxon>
        <taxon>Propionibacteriales</taxon>
        <taxon>Propionibacteriaceae</taxon>
        <taxon>Microlunatus</taxon>
    </lineage>
</organism>
<reference evidence="1 2" key="1">
    <citation type="submission" date="2020-07" db="EMBL/GenBank/DDBJ databases">
        <title>Sequencing the genomes of 1000 actinobacteria strains.</title>
        <authorList>
            <person name="Klenk H.-P."/>
        </authorList>
    </citation>
    <scope>NUCLEOTIDE SEQUENCE [LARGE SCALE GENOMIC DNA]</scope>
    <source>
        <strain evidence="1 2">DSM 22083</strain>
    </source>
</reference>
<keyword evidence="2" id="KW-1185">Reference proteome</keyword>
<gene>
    <name evidence="1" type="ORF">BKA15_002255</name>
</gene>
<name>A0A7Y9I6J7_9ACTN</name>
<sequence length="149" mass="15905">MAPRNPPGIVDVLGKIAGNIGVIDHADPGERFGGALCRWLGTATEICSGQGHLVVRKLLDELVQAQLASLPRRSRVGFGTQVSRLGIESEADAGGHCPRSAMQRLHNGDFGPVRAVPLQICDSWRETVDDDICLLDARTAAERAADGRD</sequence>